<dbReference type="EMBL" id="JAJSOW010000102">
    <property type="protein sequence ID" value="KAI9176275.1"/>
    <property type="molecule type" value="Genomic_DNA"/>
</dbReference>
<evidence type="ECO:0000256" key="16">
    <source>
        <dbReference type="SAM" id="SignalP"/>
    </source>
</evidence>
<evidence type="ECO:0000256" key="2">
    <source>
        <dbReference type="ARBA" id="ARBA00008536"/>
    </source>
</evidence>
<dbReference type="FunFam" id="2.60.120.200:FF:000103">
    <property type="entry name" value="L-type lectin-domain containing receptor kinase IX.1"/>
    <property type="match status" value="1"/>
</dbReference>
<dbReference type="Gene3D" id="2.60.120.200">
    <property type="match status" value="1"/>
</dbReference>
<keyword evidence="7" id="KW-0430">Lectin</keyword>
<feature type="signal peptide" evidence="16">
    <location>
        <begin position="1"/>
        <end position="22"/>
    </location>
</feature>
<keyword evidence="19" id="KW-1185">Reference proteome</keyword>
<dbReference type="GO" id="GO:0002229">
    <property type="term" value="P:defense response to oomycetes"/>
    <property type="evidence" value="ECO:0007669"/>
    <property type="project" value="UniProtKB-ARBA"/>
</dbReference>
<dbReference type="PANTHER" id="PTHR27007">
    <property type="match status" value="1"/>
</dbReference>
<dbReference type="InterPro" id="IPR013320">
    <property type="entry name" value="ConA-like_dom_sf"/>
</dbReference>
<evidence type="ECO:0000256" key="7">
    <source>
        <dbReference type="ARBA" id="ARBA00022734"/>
    </source>
</evidence>
<evidence type="ECO:0000256" key="11">
    <source>
        <dbReference type="ARBA" id="ARBA00023136"/>
    </source>
</evidence>
<proteinExistence type="inferred from homology"/>
<evidence type="ECO:0000313" key="19">
    <source>
        <dbReference type="Proteomes" id="UP001064489"/>
    </source>
</evidence>
<evidence type="ECO:0000256" key="1">
    <source>
        <dbReference type="ARBA" id="ARBA00004251"/>
    </source>
</evidence>
<keyword evidence="5 15" id="KW-0812">Transmembrane</keyword>
<dbReference type="Pfam" id="PF00139">
    <property type="entry name" value="Lectin_legB"/>
    <property type="match status" value="1"/>
</dbReference>
<reference evidence="18" key="1">
    <citation type="journal article" date="2022" name="Plant J.">
        <title>Strategies of tolerance reflected in two North American maple genomes.</title>
        <authorList>
            <person name="McEvoy S.L."/>
            <person name="Sezen U.U."/>
            <person name="Trouern-Trend A."/>
            <person name="McMahon S.M."/>
            <person name="Schaberg P.G."/>
            <person name="Yang J."/>
            <person name="Wegrzyn J.L."/>
            <person name="Swenson N.G."/>
        </authorList>
    </citation>
    <scope>NUCLEOTIDE SEQUENCE</scope>
    <source>
        <strain evidence="18">91603</strain>
    </source>
</reference>
<dbReference type="InterPro" id="IPR050528">
    <property type="entry name" value="L-type_Lectin-RKs"/>
</dbReference>
<organism evidence="18 19">
    <name type="scientific">Acer negundo</name>
    <name type="common">Box elder</name>
    <dbReference type="NCBI Taxonomy" id="4023"/>
    <lineage>
        <taxon>Eukaryota</taxon>
        <taxon>Viridiplantae</taxon>
        <taxon>Streptophyta</taxon>
        <taxon>Embryophyta</taxon>
        <taxon>Tracheophyta</taxon>
        <taxon>Spermatophyta</taxon>
        <taxon>Magnoliopsida</taxon>
        <taxon>eudicotyledons</taxon>
        <taxon>Gunneridae</taxon>
        <taxon>Pentapetalae</taxon>
        <taxon>rosids</taxon>
        <taxon>malvids</taxon>
        <taxon>Sapindales</taxon>
        <taxon>Sapindaceae</taxon>
        <taxon>Hippocastanoideae</taxon>
        <taxon>Acereae</taxon>
        <taxon>Acer</taxon>
    </lineage>
</organism>
<evidence type="ECO:0000256" key="5">
    <source>
        <dbReference type="ARBA" id="ARBA00022692"/>
    </source>
</evidence>
<accession>A0AAD5NPH2</accession>
<evidence type="ECO:0000256" key="3">
    <source>
        <dbReference type="ARBA" id="ARBA00010217"/>
    </source>
</evidence>
<dbReference type="GO" id="GO:0005524">
    <property type="term" value="F:ATP binding"/>
    <property type="evidence" value="ECO:0007669"/>
    <property type="project" value="UniProtKB-KW"/>
</dbReference>
<feature type="domain" description="Legume lectin" evidence="17">
    <location>
        <begin position="23"/>
        <end position="258"/>
    </location>
</feature>
<keyword evidence="9" id="KW-0067">ATP-binding</keyword>
<feature type="chain" id="PRO_5041993763" description="Legume lectin domain-containing protein" evidence="16">
    <location>
        <begin position="23"/>
        <end position="533"/>
    </location>
</feature>
<name>A0AAD5NPH2_ACENE</name>
<comment type="subcellular location">
    <subcellularLocation>
        <location evidence="1">Cell membrane</location>
        <topology evidence="1">Single-pass type I membrane protein</topology>
    </subcellularLocation>
</comment>
<feature type="compositionally biased region" description="Acidic residues" evidence="14">
    <location>
        <begin position="315"/>
        <end position="330"/>
    </location>
</feature>
<dbReference type="CDD" id="cd06899">
    <property type="entry name" value="lectin_legume_LecRK_Arcelin_ConA"/>
    <property type="match status" value="1"/>
</dbReference>
<keyword evidence="11 15" id="KW-0472">Membrane</keyword>
<evidence type="ECO:0000256" key="15">
    <source>
        <dbReference type="SAM" id="Phobius"/>
    </source>
</evidence>
<evidence type="ECO:0000256" key="8">
    <source>
        <dbReference type="ARBA" id="ARBA00022741"/>
    </source>
</evidence>
<dbReference type="AlphaFoldDB" id="A0AAD5NPH2"/>
<feature type="region of interest" description="Disordered" evidence="14">
    <location>
        <begin position="497"/>
        <end position="533"/>
    </location>
</feature>
<gene>
    <name evidence="18" type="ORF">LWI28_000669</name>
</gene>
<dbReference type="GO" id="GO:0005886">
    <property type="term" value="C:plasma membrane"/>
    <property type="evidence" value="ECO:0007669"/>
    <property type="project" value="UniProtKB-SubCell"/>
</dbReference>
<keyword evidence="12" id="KW-0675">Receptor</keyword>
<dbReference type="InterPro" id="IPR000985">
    <property type="entry name" value="Lectin_LegA_CS"/>
</dbReference>
<feature type="region of interest" description="Disordered" evidence="14">
    <location>
        <begin position="312"/>
        <end position="332"/>
    </location>
</feature>
<feature type="transmembrane region" description="Helical" evidence="15">
    <location>
        <begin position="278"/>
        <end position="304"/>
    </location>
</feature>
<dbReference type="InterPro" id="IPR001220">
    <property type="entry name" value="Legume_lectin_dom"/>
</dbReference>
<evidence type="ECO:0000256" key="6">
    <source>
        <dbReference type="ARBA" id="ARBA00022729"/>
    </source>
</evidence>
<evidence type="ECO:0000256" key="14">
    <source>
        <dbReference type="SAM" id="MobiDB-lite"/>
    </source>
</evidence>
<dbReference type="FunFam" id="1.10.510.10:FF:000240">
    <property type="entry name" value="Lectin-domain containing receptor kinase A4.3"/>
    <property type="match status" value="1"/>
</dbReference>
<keyword evidence="13" id="KW-0325">Glycoprotein</keyword>
<keyword evidence="10 15" id="KW-1133">Transmembrane helix</keyword>
<keyword evidence="8" id="KW-0547">Nucleotide-binding</keyword>
<evidence type="ECO:0000256" key="4">
    <source>
        <dbReference type="ARBA" id="ARBA00022475"/>
    </source>
</evidence>
<comment type="similarity">
    <text evidence="2">In the N-terminal section; belongs to the leguminous lectin family.</text>
</comment>
<protein>
    <recommendedName>
        <fullName evidence="17">Legume lectin domain-containing protein</fullName>
    </recommendedName>
</protein>
<evidence type="ECO:0000256" key="12">
    <source>
        <dbReference type="ARBA" id="ARBA00023170"/>
    </source>
</evidence>
<dbReference type="InterPro" id="IPR011009">
    <property type="entry name" value="Kinase-like_dom_sf"/>
</dbReference>
<keyword evidence="6 16" id="KW-0732">Signal</keyword>
<sequence length="533" mass="58598">MSANVSLLTLFFISLIIPFGTSLTFNYTSFSPSYDDNISYERAYLDGNRVIQLASKIGMVGRAGYNKPVRLWDRATGNLTDFSTHFIFEIYSENRTAYGDGLAFFLVPNGSRIQNVTKGGSFGLTNDGHPLDLTTNMFVAVEFDIYQNYWDPPREHVGIDINSTRSVSNLTWLSDIRDGQRSEAWISYNSSTHNLSVVFTGISDNSTVMQQGLHYIVDLRLYLPEFVTIGFSAAAGNATAIHTLYSWEFSSSLEVEGNSTDQAPPPSDRIRRSKNTKLGLGLGLGGGGGGVVVLICSLVLVWFIGICRGSKGRDEEDNNALDEEDMDDEFERGTGPKKFSYKELARATDNFNDEHKLGQGGFGKASKESDVYSFGIVALELACGRKPINPKAEQGQVYLVQWVWELYGSGKLLEAADPRLSKAFDKQQMEYLMIIGLWCAHPDENLRPSIRQAIQVLNFEAPLPVLPPKMPVPTYLIPSANPPISVQSLTYGSGAYSNESHNQSSSYSYNTNSSQITTSSGTSSSSAALLNTS</sequence>
<dbReference type="SUPFAM" id="SSF56112">
    <property type="entry name" value="Protein kinase-like (PK-like)"/>
    <property type="match status" value="1"/>
</dbReference>
<comment type="caution">
    <text evidence="18">The sequence shown here is derived from an EMBL/GenBank/DDBJ whole genome shotgun (WGS) entry which is preliminary data.</text>
</comment>
<evidence type="ECO:0000256" key="9">
    <source>
        <dbReference type="ARBA" id="ARBA00022840"/>
    </source>
</evidence>
<evidence type="ECO:0000256" key="10">
    <source>
        <dbReference type="ARBA" id="ARBA00022989"/>
    </source>
</evidence>
<reference evidence="18" key="2">
    <citation type="submission" date="2023-02" db="EMBL/GenBank/DDBJ databases">
        <authorList>
            <person name="Swenson N.G."/>
            <person name="Wegrzyn J.L."/>
            <person name="Mcevoy S.L."/>
        </authorList>
    </citation>
    <scope>NUCLEOTIDE SEQUENCE</scope>
    <source>
        <strain evidence="18">91603</strain>
        <tissue evidence="18">Leaf</tissue>
    </source>
</reference>
<keyword evidence="4" id="KW-1003">Cell membrane</keyword>
<dbReference type="PROSITE" id="PS00308">
    <property type="entry name" value="LECTIN_LEGUME_ALPHA"/>
    <property type="match status" value="1"/>
</dbReference>
<dbReference type="SUPFAM" id="SSF49899">
    <property type="entry name" value="Concanavalin A-like lectins/glucanases"/>
    <property type="match status" value="1"/>
</dbReference>
<dbReference type="Proteomes" id="UP001064489">
    <property type="component" value="Chromosome 5"/>
</dbReference>
<evidence type="ECO:0000256" key="13">
    <source>
        <dbReference type="ARBA" id="ARBA00023180"/>
    </source>
</evidence>
<comment type="similarity">
    <text evidence="3">In the C-terminal section; belongs to the protein kinase superfamily. Ser/Thr protein kinase family.</text>
</comment>
<evidence type="ECO:0000313" key="18">
    <source>
        <dbReference type="EMBL" id="KAI9176275.1"/>
    </source>
</evidence>
<dbReference type="Gene3D" id="1.10.510.10">
    <property type="entry name" value="Transferase(Phosphotransferase) domain 1"/>
    <property type="match status" value="1"/>
</dbReference>
<dbReference type="GO" id="GO:0030246">
    <property type="term" value="F:carbohydrate binding"/>
    <property type="evidence" value="ECO:0007669"/>
    <property type="project" value="UniProtKB-KW"/>
</dbReference>
<evidence type="ECO:0000259" key="17">
    <source>
        <dbReference type="Pfam" id="PF00139"/>
    </source>
</evidence>